<dbReference type="AlphaFoldDB" id="A0AAV7TLD9"/>
<feature type="compositionally biased region" description="Basic and acidic residues" evidence="1">
    <location>
        <begin position="98"/>
        <end position="109"/>
    </location>
</feature>
<protein>
    <submittedName>
        <fullName evidence="2">Uncharacterized protein</fullName>
    </submittedName>
</protein>
<feature type="region of interest" description="Disordered" evidence="1">
    <location>
        <begin position="133"/>
        <end position="161"/>
    </location>
</feature>
<keyword evidence="3" id="KW-1185">Reference proteome</keyword>
<evidence type="ECO:0000313" key="2">
    <source>
        <dbReference type="EMBL" id="KAJ1177230.1"/>
    </source>
</evidence>
<evidence type="ECO:0000313" key="3">
    <source>
        <dbReference type="Proteomes" id="UP001066276"/>
    </source>
</evidence>
<gene>
    <name evidence="2" type="ORF">NDU88_002491</name>
</gene>
<dbReference type="EMBL" id="JANPWB010000006">
    <property type="protein sequence ID" value="KAJ1177230.1"/>
    <property type="molecule type" value="Genomic_DNA"/>
</dbReference>
<dbReference type="Proteomes" id="UP001066276">
    <property type="component" value="Chromosome 3_2"/>
</dbReference>
<reference evidence="2" key="1">
    <citation type="journal article" date="2022" name="bioRxiv">
        <title>Sequencing and chromosome-scale assembly of the giantPleurodeles waltlgenome.</title>
        <authorList>
            <person name="Brown T."/>
            <person name="Elewa A."/>
            <person name="Iarovenko S."/>
            <person name="Subramanian E."/>
            <person name="Araus A.J."/>
            <person name="Petzold A."/>
            <person name="Susuki M."/>
            <person name="Suzuki K.-i.T."/>
            <person name="Hayashi T."/>
            <person name="Toyoda A."/>
            <person name="Oliveira C."/>
            <person name="Osipova E."/>
            <person name="Leigh N.D."/>
            <person name="Simon A."/>
            <person name="Yun M.H."/>
        </authorList>
    </citation>
    <scope>NUCLEOTIDE SEQUENCE</scope>
    <source>
        <strain evidence="2">20211129_DDA</strain>
        <tissue evidence="2">Liver</tissue>
    </source>
</reference>
<proteinExistence type="predicted"/>
<organism evidence="2 3">
    <name type="scientific">Pleurodeles waltl</name>
    <name type="common">Iberian ribbed newt</name>
    <dbReference type="NCBI Taxonomy" id="8319"/>
    <lineage>
        <taxon>Eukaryota</taxon>
        <taxon>Metazoa</taxon>
        <taxon>Chordata</taxon>
        <taxon>Craniata</taxon>
        <taxon>Vertebrata</taxon>
        <taxon>Euteleostomi</taxon>
        <taxon>Amphibia</taxon>
        <taxon>Batrachia</taxon>
        <taxon>Caudata</taxon>
        <taxon>Salamandroidea</taxon>
        <taxon>Salamandridae</taxon>
        <taxon>Pleurodelinae</taxon>
        <taxon>Pleurodeles</taxon>
    </lineage>
</organism>
<name>A0AAV7TLD9_PLEWA</name>
<accession>A0AAV7TLD9</accession>
<feature type="region of interest" description="Disordered" evidence="1">
    <location>
        <begin position="66"/>
        <end position="121"/>
    </location>
</feature>
<feature type="region of interest" description="Disordered" evidence="1">
    <location>
        <begin position="177"/>
        <end position="215"/>
    </location>
</feature>
<evidence type="ECO:0000256" key="1">
    <source>
        <dbReference type="SAM" id="MobiDB-lite"/>
    </source>
</evidence>
<feature type="compositionally biased region" description="Low complexity" evidence="1">
    <location>
        <begin position="78"/>
        <end position="91"/>
    </location>
</feature>
<comment type="caution">
    <text evidence="2">The sequence shown here is derived from an EMBL/GenBank/DDBJ whole genome shotgun (WGS) entry which is preliminary data.</text>
</comment>
<sequence>MAAAASWGGRVNHNRVLSRPAVSGAVNGRWGAQGADPPSAPELLSPLDCTTGFLLWPHVTSLRGARLSDGPQMKKGHPLGAPAADPLLLADPPRRRRGGETPAKERRGDAQGSAGPGCGLTALPGWAGPLLPPHTHLFVRAPGQSPDPRGRENGGRSSPRRVTLQRLLLAPLEHLWSHQRGERGSRSGTLLRHETSAPQERPADILWRARDGALD</sequence>